<keyword evidence="2" id="KW-0812">Transmembrane</keyword>
<feature type="compositionally biased region" description="Gly residues" evidence="1">
    <location>
        <begin position="82"/>
        <end position="92"/>
    </location>
</feature>
<reference evidence="3 4" key="1">
    <citation type="submission" date="2020-10" db="EMBL/GenBank/DDBJ databases">
        <title>Complete genome sequence of Corynebacterium massiliense DSM 45435, type strain of Corynebacterium massiliense.</title>
        <authorList>
            <person name="Busche T."/>
            <person name="Kalinowski J."/>
            <person name="Ruckert C."/>
        </authorList>
    </citation>
    <scope>NUCLEOTIDE SEQUENCE [LARGE SCALE GENOMIC DNA]</scope>
    <source>
        <strain evidence="3 4">DSM 45435</strain>
    </source>
</reference>
<dbReference type="RefSeq" id="WP_022863352.1">
    <property type="nucleotide sequence ID" value="NZ_ATVG01000009.1"/>
</dbReference>
<evidence type="ECO:0000256" key="1">
    <source>
        <dbReference type="SAM" id="MobiDB-lite"/>
    </source>
</evidence>
<keyword evidence="2" id="KW-0472">Membrane</keyword>
<dbReference type="EMBL" id="CP063189">
    <property type="protein sequence ID" value="WCZ33449.1"/>
    <property type="molecule type" value="Genomic_DNA"/>
</dbReference>
<feature type="transmembrane region" description="Helical" evidence="2">
    <location>
        <begin position="21"/>
        <end position="41"/>
    </location>
</feature>
<feature type="transmembrane region" description="Helical" evidence="2">
    <location>
        <begin position="810"/>
        <end position="831"/>
    </location>
</feature>
<dbReference type="Proteomes" id="UP001220064">
    <property type="component" value="Chromosome"/>
</dbReference>
<evidence type="ECO:0000313" key="3">
    <source>
        <dbReference type="EMBL" id="WCZ33449.1"/>
    </source>
</evidence>
<feature type="region of interest" description="Disordered" evidence="1">
    <location>
        <begin position="78"/>
        <end position="100"/>
    </location>
</feature>
<evidence type="ECO:0000256" key="2">
    <source>
        <dbReference type="SAM" id="Phobius"/>
    </source>
</evidence>
<sequence>MSTNLHRNGVGGGRRRKRPAAALHTAAAAAAATSLVGLVGFTGAGMGAQCFTGNIAEAGATEADGATADAAETVAQAEGTEAGSGAGSGAGGMDPARRELWDPAGDSIAASTQPRLQLQSLELDEETGELTASLRIENTTDSTITGVDINAWRGERVDNPATARMHLAGGDYGYYGGHTSVGDVAAGSSTEVTMTVPAGSGLGLGEAVAAQHEAAANAASEDSGDHAAVHPAVFPLQFTLTGSASPEGSEAGADNATTLATERTLLDIPAGSAGRAGGQNPNAAGEEYPDLTVVYPLTAKLDILPGETGEQPLMLASDNLAHELAAGGRLDQLLDSYLSHDLHGAGCVALDPALVDTVDRMADGYRVSTTRPKDVAKPQRLRDSWFSNTNKERGHEGTGAADARAWLDKLRRVDCTVSMPWANADPSAVAQAGNDFLTHEALDRGPETIERVTGRPVATDLLVPGPGYVSEPMPHPVLVANNSTWHGKAATFDASLGSLLAQAGPEPQTPGYSNPELRSDYADNSEYSRALTSAAALSLAATETHPAPADTADDPDAEKEGPAVIAKLANLLDPVTAEETLTAAEQALNTGAHPKPLAEARLEDGTANDEEGVPAGSPFIDPAAFSAADVQQVGQQAGYTDDLMHILVDDPNIALSRYGYTLPLRRGLLQALSVTERSSFRSHVRAVDKFRRRMDEHAGVLRELRASVALIPPGNVYTRVSDSSPLLIVTENGLPLPVDARMLYDAADGASLHTPDQVYIPARGSITVTMTADLPSEMDRTRLSLWLATPELDAISEPIDITVRTRAGIVSVYGVGLVAALIVLLALLFRVGRRKKFGRHR</sequence>
<accession>A0ABY7UC07</accession>
<organism evidence="3 4">
    <name type="scientific">Corynebacterium massiliense DSM 45435</name>
    <dbReference type="NCBI Taxonomy" id="1121364"/>
    <lineage>
        <taxon>Bacteria</taxon>
        <taxon>Bacillati</taxon>
        <taxon>Actinomycetota</taxon>
        <taxon>Actinomycetes</taxon>
        <taxon>Mycobacteriales</taxon>
        <taxon>Corynebacteriaceae</taxon>
        <taxon>Corynebacterium</taxon>
    </lineage>
</organism>
<gene>
    <name evidence="3" type="ORF">CMASS_10210</name>
</gene>
<feature type="region of interest" description="Disordered" evidence="1">
    <location>
        <begin position="501"/>
        <end position="520"/>
    </location>
</feature>
<keyword evidence="4" id="KW-1185">Reference proteome</keyword>
<evidence type="ECO:0008006" key="5">
    <source>
        <dbReference type="Google" id="ProtNLM"/>
    </source>
</evidence>
<proteinExistence type="predicted"/>
<evidence type="ECO:0000313" key="4">
    <source>
        <dbReference type="Proteomes" id="UP001220064"/>
    </source>
</evidence>
<keyword evidence="2" id="KW-1133">Transmembrane helix</keyword>
<protein>
    <recommendedName>
        <fullName evidence="5">Secreted protein</fullName>
    </recommendedName>
</protein>
<name>A0ABY7UC07_9CORY</name>